<dbReference type="RefSeq" id="WP_051560769.1">
    <property type="nucleotide sequence ID" value="NZ_CAWLTM010000080.1"/>
</dbReference>
<reference evidence="2 3" key="1">
    <citation type="submission" date="2014-03" db="EMBL/GenBank/DDBJ databases">
        <title>Draft Genome of Photorhabdus luminescens BA1, an Egyptian Isolate.</title>
        <authorList>
            <person name="Ghazal S."/>
            <person name="Hurst S.G.IV."/>
            <person name="Morris K."/>
            <person name="Thomas K."/>
            <person name="Tisa L.S."/>
        </authorList>
    </citation>
    <scope>NUCLEOTIDE SEQUENCE [LARGE SCALE GENOMIC DNA]</scope>
    <source>
        <strain evidence="2 3">BA1</strain>
    </source>
</reference>
<keyword evidence="3" id="KW-1185">Reference proteome</keyword>
<dbReference type="SUPFAM" id="SSF53474">
    <property type="entry name" value="alpha/beta-Hydrolases"/>
    <property type="match status" value="1"/>
</dbReference>
<comment type="caution">
    <text evidence="2">The sequence shown here is derived from an EMBL/GenBank/DDBJ whole genome shotgun (WGS) entry which is preliminary data.</text>
</comment>
<dbReference type="GO" id="GO:0016746">
    <property type="term" value="F:acyltransferase activity"/>
    <property type="evidence" value="ECO:0007669"/>
    <property type="project" value="UniProtKB-KW"/>
</dbReference>
<dbReference type="PANTHER" id="PTHR43798">
    <property type="entry name" value="MONOACYLGLYCEROL LIPASE"/>
    <property type="match status" value="1"/>
</dbReference>
<dbReference type="EMBL" id="JFGV01000035">
    <property type="protein sequence ID" value="EYU14924.1"/>
    <property type="molecule type" value="Genomic_DNA"/>
</dbReference>
<dbReference type="PANTHER" id="PTHR43798:SF5">
    <property type="entry name" value="MONOACYLGLYCEROL LIPASE ABHD6"/>
    <property type="match status" value="1"/>
</dbReference>
<gene>
    <name evidence="2" type="ORF">BA1DRAFT_02500</name>
</gene>
<dbReference type="InterPro" id="IPR029058">
    <property type="entry name" value="AB_hydrolase_fold"/>
</dbReference>
<organism evidence="2 3">
    <name type="scientific">Photorhabdus aegyptia</name>
    <dbReference type="NCBI Taxonomy" id="2805098"/>
    <lineage>
        <taxon>Bacteria</taxon>
        <taxon>Pseudomonadati</taxon>
        <taxon>Pseudomonadota</taxon>
        <taxon>Gammaproteobacteria</taxon>
        <taxon>Enterobacterales</taxon>
        <taxon>Morganellaceae</taxon>
        <taxon>Photorhabdus</taxon>
    </lineage>
</organism>
<protein>
    <submittedName>
        <fullName evidence="2">Putative hydrolase or acyltransferase of alpha/beta superfamily</fullName>
    </submittedName>
</protein>
<feature type="domain" description="AB hydrolase-1" evidence="1">
    <location>
        <begin position="42"/>
        <end position="266"/>
    </location>
</feature>
<dbReference type="Proteomes" id="UP000023464">
    <property type="component" value="Unassembled WGS sequence"/>
</dbReference>
<dbReference type="GO" id="GO:0047372">
    <property type="term" value="F:monoacylglycerol lipase activity"/>
    <property type="evidence" value="ECO:0007669"/>
    <property type="project" value="TreeGrafter"/>
</dbReference>
<keyword evidence="2" id="KW-0808">Transferase</keyword>
<accession>A0A022PHD2</accession>
<sequence length="291" mass="32191">MNKSEQKFNINESVINVDGKEVKFFISQPLDPIKNNAKRNPIVLVHGTGGSTEIHFGYLFQLLATENRVISLDFSQPVKANETLTLEHLEKQVEAVIEAAALGEPVTLIGYSLGAVVTASVAAKRQDLVCNLVLIAGWMKTDLQIERFLSVWRQLYEIQSPAIADFVMFCAFSSPNHVNMLPDQFAISFDNAIPGEFEALQMDLNGRVDITQIVPTIKATTLIIGCTHDQMTPIRHSKALFGAIQDARFTEIECGHAVVYERPAQLMQVIDQFCANPSFYPAGTIIPSDLP</sequence>
<dbReference type="AlphaFoldDB" id="A0A022PHD2"/>
<name>A0A022PHD2_9GAMM</name>
<proteinExistence type="predicted"/>
<dbReference type="Gene3D" id="3.40.50.1820">
    <property type="entry name" value="alpha/beta hydrolase"/>
    <property type="match status" value="1"/>
</dbReference>
<dbReference type="GO" id="GO:0016020">
    <property type="term" value="C:membrane"/>
    <property type="evidence" value="ECO:0007669"/>
    <property type="project" value="TreeGrafter"/>
</dbReference>
<dbReference type="Pfam" id="PF12697">
    <property type="entry name" value="Abhydrolase_6"/>
    <property type="match status" value="1"/>
</dbReference>
<dbReference type="InterPro" id="IPR000073">
    <property type="entry name" value="AB_hydrolase_1"/>
</dbReference>
<dbReference type="PATRIC" id="fig|1393736.3.peg.2557"/>
<keyword evidence="2" id="KW-0012">Acyltransferase</keyword>
<dbReference type="InterPro" id="IPR050266">
    <property type="entry name" value="AB_hydrolase_sf"/>
</dbReference>
<evidence type="ECO:0000313" key="3">
    <source>
        <dbReference type="Proteomes" id="UP000023464"/>
    </source>
</evidence>
<keyword evidence="2" id="KW-0378">Hydrolase</keyword>
<dbReference type="GO" id="GO:0046464">
    <property type="term" value="P:acylglycerol catabolic process"/>
    <property type="evidence" value="ECO:0007669"/>
    <property type="project" value="TreeGrafter"/>
</dbReference>
<evidence type="ECO:0000259" key="1">
    <source>
        <dbReference type="Pfam" id="PF12697"/>
    </source>
</evidence>
<evidence type="ECO:0000313" key="2">
    <source>
        <dbReference type="EMBL" id="EYU14924.1"/>
    </source>
</evidence>